<evidence type="ECO:0000256" key="1">
    <source>
        <dbReference type="SAM" id="Phobius"/>
    </source>
</evidence>
<dbReference type="Proteomes" id="UP000276215">
    <property type="component" value="Unassembled WGS sequence"/>
</dbReference>
<reference evidence="2 3" key="1">
    <citation type="journal article" date="2018" name="Nat. Ecol. Evol.">
        <title>Pezizomycetes genomes reveal the molecular basis of ectomycorrhizal truffle lifestyle.</title>
        <authorList>
            <person name="Murat C."/>
            <person name="Payen T."/>
            <person name="Noel B."/>
            <person name="Kuo A."/>
            <person name="Morin E."/>
            <person name="Chen J."/>
            <person name="Kohler A."/>
            <person name="Krizsan K."/>
            <person name="Balestrini R."/>
            <person name="Da Silva C."/>
            <person name="Montanini B."/>
            <person name="Hainaut M."/>
            <person name="Levati E."/>
            <person name="Barry K.W."/>
            <person name="Belfiori B."/>
            <person name="Cichocki N."/>
            <person name="Clum A."/>
            <person name="Dockter R.B."/>
            <person name="Fauchery L."/>
            <person name="Guy J."/>
            <person name="Iotti M."/>
            <person name="Le Tacon F."/>
            <person name="Lindquist E.A."/>
            <person name="Lipzen A."/>
            <person name="Malagnac F."/>
            <person name="Mello A."/>
            <person name="Molinier V."/>
            <person name="Miyauchi S."/>
            <person name="Poulain J."/>
            <person name="Riccioni C."/>
            <person name="Rubini A."/>
            <person name="Sitrit Y."/>
            <person name="Splivallo R."/>
            <person name="Traeger S."/>
            <person name="Wang M."/>
            <person name="Zifcakova L."/>
            <person name="Wipf D."/>
            <person name="Zambonelli A."/>
            <person name="Paolocci F."/>
            <person name="Nowrousian M."/>
            <person name="Ottonello S."/>
            <person name="Baldrian P."/>
            <person name="Spatafora J.W."/>
            <person name="Henrissat B."/>
            <person name="Nagy L.G."/>
            <person name="Aury J.M."/>
            <person name="Wincker P."/>
            <person name="Grigoriev I.V."/>
            <person name="Bonfante P."/>
            <person name="Martin F.M."/>
        </authorList>
    </citation>
    <scope>NUCLEOTIDE SEQUENCE [LARGE SCALE GENOMIC DNA]</scope>
    <source>
        <strain evidence="2 3">120613-1</strain>
    </source>
</reference>
<protein>
    <submittedName>
        <fullName evidence="2">Uncharacterized protein</fullName>
    </submittedName>
</protein>
<name>A0A3N4J403_9PEZI</name>
<gene>
    <name evidence="2" type="ORF">L873DRAFT_318084</name>
</gene>
<proteinExistence type="predicted"/>
<dbReference type="EMBL" id="ML120499">
    <property type="protein sequence ID" value="RPA91311.1"/>
    <property type="molecule type" value="Genomic_DNA"/>
</dbReference>
<organism evidence="2 3">
    <name type="scientific">Choiromyces venosus 120613-1</name>
    <dbReference type="NCBI Taxonomy" id="1336337"/>
    <lineage>
        <taxon>Eukaryota</taxon>
        <taxon>Fungi</taxon>
        <taxon>Dikarya</taxon>
        <taxon>Ascomycota</taxon>
        <taxon>Pezizomycotina</taxon>
        <taxon>Pezizomycetes</taxon>
        <taxon>Pezizales</taxon>
        <taxon>Tuberaceae</taxon>
        <taxon>Choiromyces</taxon>
    </lineage>
</organism>
<sequence length="244" mass="28240">MPRICWFISSNYVDAKLFLELFILVLFVYIMVGYMSFRLIWYQLHERRASHEDISASLRYISLTINDEEEKSRPSQLTIITPVTLCLLLFFHSRLFCNPTQGYPLYHLPSQPTETSVASPFQKGNFILLTERKKKKTERAPPSSPLRPLPVFQFPPASKRTLLLLPYPLLCLTVTKNCWNKRNPKGVMASSRYSTKSYRRGVGGDEGYVATNELVDPETLYTKQNQIGRNFSLPCSYFLRFLCS</sequence>
<feature type="transmembrane region" description="Helical" evidence="1">
    <location>
        <begin position="17"/>
        <end position="41"/>
    </location>
</feature>
<dbReference type="AlphaFoldDB" id="A0A3N4J403"/>
<evidence type="ECO:0000313" key="2">
    <source>
        <dbReference type="EMBL" id="RPA91311.1"/>
    </source>
</evidence>
<keyword evidence="3" id="KW-1185">Reference proteome</keyword>
<keyword evidence="1" id="KW-1133">Transmembrane helix</keyword>
<accession>A0A3N4J403</accession>
<keyword evidence="1" id="KW-0472">Membrane</keyword>
<evidence type="ECO:0000313" key="3">
    <source>
        <dbReference type="Proteomes" id="UP000276215"/>
    </source>
</evidence>
<keyword evidence="1" id="KW-0812">Transmembrane</keyword>